<dbReference type="RefSeq" id="WP_013681138.1">
    <property type="nucleotide sequence ID" value="NC_015318.1"/>
</dbReference>
<dbReference type="Pfam" id="PF06803">
    <property type="entry name" value="DUF1232"/>
    <property type="match status" value="1"/>
</dbReference>
<keyword evidence="7" id="KW-1185">Reference proteome</keyword>
<sequence length="132" mass="14935">MKEYIEKAFSVVDKIKQFDGEAFLQEARSKIEEISSNPGQFALTAILQLKLAYEMIECYIKKECSLPWRTVLSLIGIFLYFINPADIIPDFLPGIGYLDDAVALGIALKFIRDDLKDYAQSKGLSLEEYGLV</sequence>
<evidence type="ECO:0000256" key="2">
    <source>
        <dbReference type="ARBA" id="ARBA00022692"/>
    </source>
</evidence>
<evidence type="ECO:0000313" key="7">
    <source>
        <dbReference type="Proteomes" id="UP000008139"/>
    </source>
</evidence>
<feature type="domain" description="DUF1232" evidence="5">
    <location>
        <begin position="71"/>
        <end position="104"/>
    </location>
</feature>
<dbReference type="eggNOG" id="COG3339">
    <property type="taxonomic scope" value="Bacteria"/>
</dbReference>
<keyword evidence="3" id="KW-1133">Transmembrane helix</keyword>
<name>F2LX35_HIPMA</name>
<dbReference type="EMBL" id="CP002606">
    <property type="protein sequence ID" value="AEA33093.1"/>
    <property type="molecule type" value="Genomic_DNA"/>
</dbReference>
<dbReference type="GO" id="GO:0012505">
    <property type="term" value="C:endomembrane system"/>
    <property type="evidence" value="ECO:0007669"/>
    <property type="project" value="UniProtKB-SubCell"/>
</dbReference>
<dbReference type="KEGG" id="hmr:Hipma_0113"/>
<dbReference type="AlphaFoldDB" id="F2LX35"/>
<protein>
    <recommendedName>
        <fullName evidence="5">DUF1232 domain-containing protein</fullName>
    </recommendedName>
</protein>
<evidence type="ECO:0000313" key="6">
    <source>
        <dbReference type="EMBL" id="AEA33093.1"/>
    </source>
</evidence>
<reference evidence="6 7" key="1">
    <citation type="journal article" date="2011" name="Stand. Genomic Sci.">
        <title>Complete genome sequence of the thermophilic sulfur-reducer Hippea maritima type strain (MH(2)).</title>
        <authorList>
            <person name="Huntemann M."/>
            <person name="Lu M."/>
            <person name="Nolan M."/>
            <person name="Lapidus A."/>
            <person name="Lucas S."/>
            <person name="Hammon N."/>
            <person name="Deshpande S."/>
            <person name="Cheng J.F."/>
            <person name="Tapia R."/>
            <person name="Han C."/>
            <person name="Goodwin L."/>
            <person name="Pitluck S."/>
            <person name="Liolios K."/>
            <person name="Pagani I."/>
            <person name="Ivanova N."/>
            <person name="Ovchinikova G."/>
            <person name="Pati A."/>
            <person name="Chen A."/>
            <person name="Palaniappan K."/>
            <person name="Land M."/>
            <person name="Hauser L."/>
            <person name="Jeffries C.D."/>
            <person name="Detter J.C."/>
            <person name="Brambilla E.M."/>
            <person name="Rohde M."/>
            <person name="Spring S."/>
            <person name="Goker M."/>
            <person name="Woyke T."/>
            <person name="Bristow J."/>
            <person name="Eisen J.A."/>
            <person name="Markowitz V."/>
            <person name="Hugenholtz P."/>
            <person name="Kyrpides N.C."/>
            <person name="Klenk H.P."/>
            <person name="Mavromatis K."/>
        </authorList>
    </citation>
    <scope>NUCLEOTIDE SEQUENCE [LARGE SCALE GENOMIC DNA]</scope>
    <source>
        <strain evidence="7">ATCC 700847 / DSM 10411 / MH2</strain>
    </source>
</reference>
<keyword evidence="2" id="KW-0812">Transmembrane</keyword>
<dbReference type="STRING" id="760142.Hipma_0113"/>
<comment type="subcellular location">
    <subcellularLocation>
        <location evidence="1">Endomembrane system</location>
        <topology evidence="1">Multi-pass membrane protein</topology>
    </subcellularLocation>
</comment>
<dbReference type="Proteomes" id="UP000008139">
    <property type="component" value="Chromosome"/>
</dbReference>
<dbReference type="InterPro" id="IPR010652">
    <property type="entry name" value="DUF1232"/>
</dbReference>
<reference evidence="7" key="2">
    <citation type="submission" date="2011-03" db="EMBL/GenBank/DDBJ databases">
        <title>The complete genome of Hippea maritima DSM 10411.</title>
        <authorList>
            <consortium name="US DOE Joint Genome Institute (JGI-PGF)"/>
            <person name="Lucas S."/>
            <person name="Copeland A."/>
            <person name="Lapidus A."/>
            <person name="Bruce D."/>
            <person name="Goodwin L."/>
            <person name="Pitluck S."/>
            <person name="Peters L."/>
            <person name="Kyrpides N."/>
            <person name="Mavromatis K."/>
            <person name="Pagani I."/>
            <person name="Ivanova N."/>
            <person name="Mikhailova N."/>
            <person name="Lu M."/>
            <person name="Detter J.C."/>
            <person name="Tapia R."/>
            <person name="Han C."/>
            <person name="Land M."/>
            <person name="Hauser L."/>
            <person name="Markowitz V."/>
            <person name="Cheng J.-F."/>
            <person name="Hugenholtz P."/>
            <person name="Woyke T."/>
            <person name="Wu D."/>
            <person name="Spring S."/>
            <person name="Schroeder M."/>
            <person name="Brambilla E."/>
            <person name="Klenk H.-P."/>
            <person name="Eisen J.A."/>
        </authorList>
    </citation>
    <scope>NUCLEOTIDE SEQUENCE [LARGE SCALE GENOMIC DNA]</scope>
    <source>
        <strain evidence="7">ATCC 700847 / DSM 10411 / MH2</strain>
    </source>
</reference>
<keyword evidence="4" id="KW-0472">Membrane</keyword>
<dbReference type="HOGENOM" id="CLU_110199_1_1_7"/>
<accession>F2LX35</accession>
<evidence type="ECO:0000256" key="3">
    <source>
        <dbReference type="ARBA" id="ARBA00022989"/>
    </source>
</evidence>
<dbReference type="InParanoid" id="F2LX35"/>
<gene>
    <name evidence="6" type="ordered locus">Hipma_0113</name>
</gene>
<proteinExistence type="predicted"/>
<organism evidence="6 7">
    <name type="scientific">Hippea maritima (strain ATCC 700847 / DSM 10411 / MH2)</name>
    <dbReference type="NCBI Taxonomy" id="760142"/>
    <lineage>
        <taxon>Bacteria</taxon>
        <taxon>Pseudomonadati</taxon>
        <taxon>Campylobacterota</taxon>
        <taxon>Desulfurellia</taxon>
        <taxon>Desulfurellales</taxon>
        <taxon>Hippeaceae</taxon>
        <taxon>Hippea</taxon>
    </lineage>
</organism>
<dbReference type="OrthoDB" id="9804184at2"/>
<evidence type="ECO:0000256" key="1">
    <source>
        <dbReference type="ARBA" id="ARBA00004127"/>
    </source>
</evidence>
<evidence type="ECO:0000259" key="5">
    <source>
        <dbReference type="Pfam" id="PF06803"/>
    </source>
</evidence>
<evidence type="ECO:0000256" key="4">
    <source>
        <dbReference type="ARBA" id="ARBA00023136"/>
    </source>
</evidence>